<sequence>MYYGERFNSISHLVGTILAITGTVLLIIRGAIHGTAYDVVSSAIYGATLILLYGASTIYHTIRSAKIKAILQKLDHCSIYLLIAGSYTPYALVTLRGGWGWSIFGVVWGLAIIGIIQEFLFAKGARILSLALYLLMGWLVLVAIVPIVRQLPNWGLFWLAAGGVFYTVGVYWYVNDEKIRHGHGIWHLFVLAGSIAQFISIYGWVIGYGI</sequence>
<evidence type="ECO:0000256" key="3">
    <source>
        <dbReference type="ARBA" id="ARBA00022475"/>
    </source>
</evidence>
<feature type="transmembrane region" description="Helical" evidence="8">
    <location>
        <begin position="186"/>
        <end position="207"/>
    </location>
</feature>
<feature type="transmembrane region" description="Helical" evidence="8">
    <location>
        <begin position="44"/>
        <end position="62"/>
    </location>
</feature>
<feature type="transmembrane region" description="Helical" evidence="8">
    <location>
        <begin position="12"/>
        <end position="32"/>
    </location>
</feature>
<dbReference type="PANTHER" id="PTHR20855">
    <property type="entry name" value="ADIPOR/PROGESTIN RECEPTOR-RELATED"/>
    <property type="match status" value="1"/>
</dbReference>
<dbReference type="EMBL" id="UHIC01000001">
    <property type="protein sequence ID" value="SUO94361.1"/>
    <property type="molecule type" value="Genomic_DNA"/>
</dbReference>
<keyword evidence="7" id="KW-0479">Metal-binding</keyword>
<evidence type="ECO:0000256" key="4">
    <source>
        <dbReference type="ARBA" id="ARBA00022692"/>
    </source>
</evidence>
<keyword evidence="4 8" id="KW-0812">Transmembrane</keyword>
<dbReference type="Proteomes" id="UP000254601">
    <property type="component" value="Unassembled WGS sequence"/>
</dbReference>
<keyword evidence="7" id="KW-0862">Zinc</keyword>
<keyword evidence="3" id="KW-1003">Cell membrane</keyword>
<reference evidence="9 10" key="1">
    <citation type="submission" date="2018-06" db="EMBL/GenBank/DDBJ databases">
        <authorList>
            <consortium name="Pathogen Informatics"/>
            <person name="Doyle S."/>
        </authorList>
    </citation>
    <scope>NUCLEOTIDE SEQUENCE [LARGE SCALE GENOMIC DNA]</scope>
    <source>
        <strain evidence="9 10">NCTC13337</strain>
    </source>
</reference>
<dbReference type="RefSeq" id="WP_072577025.1">
    <property type="nucleotide sequence ID" value="NZ_LWHB01000126.1"/>
</dbReference>
<feature type="transmembrane region" description="Helical" evidence="8">
    <location>
        <begin position="127"/>
        <end position="148"/>
    </location>
</feature>
<feature type="binding site" evidence="7">
    <location>
        <position position="60"/>
    </location>
    <ligand>
        <name>Zn(2+)</name>
        <dbReference type="ChEBI" id="CHEBI:29105"/>
    </ligand>
</feature>
<feature type="transmembrane region" description="Helical" evidence="8">
    <location>
        <begin position="74"/>
        <end position="93"/>
    </location>
</feature>
<evidence type="ECO:0000256" key="6">
    <source>
        <dbReference type="ARBA" id="ARBA00023136"/>
    </source>
</evidence>
<dbReference type="Pfam" id="PF03006">
    <property type="entry name" value="HlyIII"/>
    <property type="match status" value="1"/>
</dbReference>
<evidence type="ECO:0000256" key="2">
    <source>
        <dbReference type="ARBA" id="ARBA00008488"/>
    </source>
</evidence>
<evidence type="ECO:0000256" key="1">
    <source>
        <dbReference type="ARBA" id="ARBA00004651"/>
    </source>
</evidence>
<dbReference type="NCBIfam" id="TIGR01065">
    <property type="entry name" value="hlyIII"/>
    <property type="match status" value="1"/>
</dbReference>
<dbReference type="OrthoDB" id="9813689at2"/>
<dbReference type="GO" id="GO:0005886">
    <property type="term" value="C:plasma membrane"/>
    <property type="evidence" value="ECO:0007669"/>
    <property type="project" value="UniProtKB-SubCell"/>
</dbReference>
<gene>
    <name evidence="9" type="primary">yqfA</name>
    <name evidence="9" type="ORF">NCTC13337_00691</name>
</gene>
<dbReference type="AlphaFoldDB" id="A0A380MRM4"/>
<name>A0A380MRM4_9GAMM</name>
<accession>A0A380MRM4</accession>
<dbReference type="PANTHER" id="PTHR20855:SF3">
    <property type="entry name" value="LD03007P"/>
    <property type="match status" value="1"/>
</dbReference>
<keyword evidence="10" id="KW-1185">Reference proteome</keyword>
<dbReference type="GO" id="GO:0046872">
    <property type="term" value="F:metal ion binding"/>
    <property type="evidence" value="ECO:0007669"/>
    <property type="project" value="UniProtKB-KW"/>
</dbReference>
<feature type="transmembrane region" description="Helical" evidence="8">
    <location>
        <begin position="154"/>
        <end position="174"/>
    </location>
</feature>
<proteinExistence type="inferred from homology"/>
<dbReference type="GO" id="GO:0140911">
    <property type="term" value="F:pore-forming activity"/>
    <property type="evidence" value="ECO:0007669"/>
    <property type="project" value="InterPro"/>
</dbReference>
<evidence type="ECO:0000256" key="5">
    <source>
        <dbReference type="ARBA" id="ARBA00022989"/>
    </source>
</evidence>
<comment type="subcellular location">
    <subcellularLocation>
        <location evidence="1">Cell membrane</location>
        <topology evidence="1">Multi-pass membrane protein</topology>
    </subcellularLocation>
</comment>
<organism evidence="9 10">
    <name type="scientific">Suttonella ornithocola</name>
    <dbReference type="NCBI Taxonomy" id="279832"/>
    <lineage>
        <taxon>Bacteria</taxon>
        <taxon>Pseudomonadati</taxon>
        <taxon>Pseudomonadota</taxon>
        <taxon>Gammaproteobacteria</taxon>
        <taxon>Cardiobacteriales</taxon>
        <taxon>Cardiobacteriaceae</taxon>
        <taxon>Suttonella</taxon>
    </lineage>
</organism>
<feature type="binding site" evidence="7">
    <location>
        <position position="183"/>
    </location>
    <ligand>
        <name>Zn(2+)</name>
        <dbReference type="ChEBI" id="CHEBI:29105"/>
    </ligand>
</feature>
<dbReference type="InterPro" id="IPR004254">
    <property type="entry name" value="AdipoR/HlyIII-related"/>
</dbReference>
<dbReference type="InterPro" id="IPR005744">
    <property type="entry name" value="Hy-lIII"/>
</dbReference>
<feature type="transmembrane region" description="Helical" evidence="8">
    <location>
        <begin position="99"/>
        <end position="120"/>
    </location>
</feature>
<evidence type="ECO:0000256" key="8">
    <source>
        <dbReference type="SAM" id="Phobius"/>
    </source>
</evidence>
<feature type="binding site" evidence="7">
    <location>
        <position position="187"/>
    </location>
    <ligand>
        <name>Zn(2+)</name>
        <dbReference type="ChEBI" id="CHEBI:29105"/>
    </ligand>
</feature>
<evidence type="ECO:0000256" key="7">
    <source>
        <dbReference type="PIRSR" id="PIRSR604254-1"/>
    </source>
</evidence>
<keyword evidence="5 8" id="KW-1133">Transmembrane helix</keyword>
<protein>
    <submittedName>
        <fullName evidence="9">Hemolysin</fullName>
    </submittedName>
</protein>
<comment type="similarity">
    <text evidence="2">Belongs to the UPF0073 (Hly-III) family.</text>
</comment>
<evidence type="ECO:0000313" key="10">
    <source>
        <dbReference type="Proteomes" id="UP000254601"/>
    </source>
</evidence>
<keyword evidence="6 8" id="KW-0472">Membrane</keyword>
<evidence type="ECO:0000313" key="9">
    <source>
        <dbReference type="EMBL" id="SUO94361.1"/>
    </source>
</evidence>